<gene>
    <name evidence="2" type="ORF">MGU_06801</name>
</gene>
<feature type="compositionally biased region" description="Basic residues" evidence="1">
    <location>
        <begin position="104"/>
        <end position="114"/>
    </location>
</feature>
<feature type="region of interest" description="Disordered" evidence="1">
    <location>
        <begin position="1"/>
        <end position="138"/>
    </location>
</feature>
<reference evidence="2 3" key="1">
    <citation type="journal article" date="2014" name="Proc. Natl. Acad. Sci. U.S.A.">
        <title>Trajectory and genomic determinants of fungal-pathogen speciation and host adaptation.</title>
        <authorList>
            <person name="Hu X."/>
            <person name="Xiao G."/>
            <person name="Zheng P."/>
            <person name="Shang Y."/>
            <person name="Su Y."/>
            <person name="Zhang X."/>
            <person name="Liu X."/>
            <person name="Zhan S."/>
            <person name="St Leger R.J."/>
            <person name="Wang C."/>
        </authorList>
    </citation>
    <scope>NUCLEOTIDE SEQUENCE [LARGE SCALE GENOMIC DNA]</scope>
    <source>
        <strain evidence="2 3">ARSEF 977</strain>
    </source>
</reference>
<sequence length="138" mass="14485">MSQVPARMGEHQVVAPGAAPPAPAPAAPPPPPAERRARNMLPRGSSRELPATIVANWGTMPETVGSLAVPPRRRRRAIGPAVIPGPSGTMPSGGPPANPNGGVKKNKKKKKKSKAEKAEMAKKAEEEDKKEVKEEVAE</sequence>
<dbReference type="Proteomes" id="UP000031192">
    <property type="component" value="Unassembled WGS sequence"/>
</dbReference>
<keyword evidence="3" id="KW-1185">Reference proteome</keyword>
<dbReference type="AlphaFoldDB" id="A0A0B4I1D5"/>
<comment type="caution">
    <text evidence="2">The sequence shown here is derived from an EMBL/GenBank/DDBJ whole genome shotgun (WGS) entry which is preliminary data.</text>
</comment>
<dbReference type="HOGENOM" id="CLU_109899_0_0_1"/>
<dbReference type="EMBL" id="AZNH01000024">
    <property type="protein sequence ID" value="KID86109.1"/>
    <property type="molecule type" value="Genomic_DNA"/>
</dbReference>
<evidence type="ECO:0000256" key="1">
    <source>
        <dbReference type="SAM" id="MobiDB-lite"/>
    </source>
</evidence>
<feature type="compositionally biased region" description="Low complexity" evidence="1">
    <location>
        <begin position="78"/>
        <end position="92"/>
    </location>
</feature>
<name>A0A0B4I1D5_METGA</name>
<evidence type="ECO:0000313" key="2">
    <source>
        <dbReference type="EMBL" id="KID86109.1"/>
    </source>
</evidence>
<organism evidence="2 3">
    <name type="scientific">Metarhizium guizhouense (strain ARSEF 977)</name>
    <dbReference type="NCBI Taxonomy" id="1276136"/>
    <lineage>
        <taxon>Eukaryota</taxon>
        <taxon>Fungi</taxon>
        <taxon>Dikarya</taxon>
        <taxon>Ascomycota</taxon>
        <taxon>Pezizomycotina</taxon>
        <taxon>Sordariomycetes</taxon>
        <taxon>Hypocreomycetidae</taxon>
        <taxon>Hypocreales</taxon>
        <taxon>Clavicipitaceae</taxon>
        <taxon>Metarhizium</taxon>
    </lineage>
</organism>
<feature type="compositionally biased region" description="Basic and acidic residues" evidence="1">
    <location>
        <begin position="115"/>
        <end position="138"/>
    </location>
</feature>
<protein>
    <submittedName>
        <fullName evidence="2">Uncharacterized protein</fullName>
    </submittedName>
</protein>
<feature type="compositionally biased region" description="Pro residues" evidence="1">
    <location>
        <begin position="18"/>
        <end position="32"/>
    </location>
</feature>
<proteinExistence type="predicted"/>
<evidence type="ECO:0000313" key="3">
    <source>
        <dbReference type="Proteomes" id="UP000031192"/>
    </source>
</evidence>
<accession>A0A0B4I1D5</accession>